<feature type="compositionally biased region" description="Low complexity" evidence="6">
    <location>
        <begin position="23"/>
        <end position="34"/>
    </location>
</feature>
<keyword evidence="3 5" id="KW-0195">Cyclin</keyword>
<comment type="similarity">
    <text evidence="1">Belongs to the cyclin family. Cyclin AB subfamily.</text>
</comment>
<sequence length="453" mass="50020">MAARNPNVAAAQQQNRGGGGVPAMGKQKAAMAGKPDPKNTRRALGDIGNVEAINRRAPPLGDIANVVNVRAADGKSQLHEPVNRPVTRNFGAQLLKNAQEKAKNPAARPALRRAHVKPAPPPPEHVIEISSDTDVTKSEASSVSSVRKYSRKKVVTTLSHVLSARSKFAAGITEEPVIQDIDKLDGDNQLAVVDYIEDIYKFYKVAENDCRAGDYMGSQVEINAKMRGILVDWILEVHQKFELMPESLYLTVYIIDMYLSLQPVLRRELQLVGVSALLIACKYEEIWAPEVNDFILISDSAYTREQILKMEKAILNRLEWNLTVPTLYVFLVRFAKAASSSTDHKNDKEMENTVFFFAELALLQYGLVQSKPSMVAAAAVYAARLTLNKTPLWTDTLRHHTGFTEAQLMDAAKILVASHSTAPDSKLKVVYKKYSSEKLGGVALRPPATDLCK</sequence>
<evidence type="ECO:0000256" key="5">
    <source>
        <dbReference type="RuleBase" id="RU000383"/>
    </source>
</evidence>
<dbReference type="GO" id="GO:0010332">
    <property type="term" value="P:response to gamma radiation"/>
    <property type="evidence" value="ECO:0007669"/>
    <property type="project" value="UniProtKB-ARBA"/>
</dbReference>
<dbReference type="InterPro" id="IPR006671">
    <property type="entry name" value="Cyclin_N"/>
</dbReference>
<evidence type="ECO:0000256" key="1">
    <source>
        <dbReference type="ARBA" id="ARBA00006955"/>
    </source>
</evidence>
<dbReference type="GO" id="GO:0000307">
    <property type="term" value="C:cyclin-dependent protein kinase holoenzyme complex"/>
    <property type="evidence" value="ECO:0000318"/>
    <property type="project" value="GO_Central"/>
</dbReference>
<feature type="region of interest" description="Disordered" evidence="6">
    <location>
        <begin position="102"/>
        <end position="125"/>
    </location>
</feature>
<dbReference type="GO" id="GO:0005634">
    <property type="term" value="C:nucleus"/>
    <property type="evidence" value="ECO:0000318"/>
    <property type="project" value="GO_Central"/>
</dbReference>
<dbReference type="SMART" id="SM00385">
    <property type="entry name" value="CYCLIN"/>
    <property type="match status" value="2"/>
</dbReference>
<dbReference type="InterPro" id="IPR036915">
    <property type="entry name" value="Cyclin-like_sf"/>
</dbReference>
<dbReference type="RefSeq" id="XP_044977362.1">
    <property type="nucleotide sequence ID" value="XM_045121427.1"/>
</dbReference>
<dbReference type="SMR" id="A0A8I6WU52"/>
<dbReference type="AlphaFoldDB" id="A0A8I6WU52"/>
<dbReference type="InterPro" id="IPR046965">
    <property type="entry name" value="Cyclin_A/B-like"/>
</dbReference>
<proteinExistence type="inferred from homology"/>
<feature type="domain" description="Cyclin C-terminal" evidence="8">
    <location>
        <begin position="325"/>
        <end position="448"/>
    </location>
</feature>
<gene>
    <name evidence="9" type="primary">LOC123444639</name>
</gene>
<evidence type="ECO:0000256" key="6">
    <source>
        <dbReference type="SAM" id="MobiDB-lite"/>
    </source>
</evidence>
<dbReference type="GO" id="GO:0051301">
    <property type="term" value="P:cell division"/>
    <property type="evidence" value="ECO:0007669"/>
    <property type="project" value="UniProtKB-KW"/>
</dbReference>
<dbReference type="EnsemblPlants" id="HORVU.MOREX.r3.3HG0295540.1">
    <property type="protein sequence ID" value="HORVU.MOREX.r3.3HG0295540.1"/>
    <property type="gene ID" value="HORVU.MOREX.r3.3HG0295540"/>
</dbReference>
<dbReference type="Proteomes" id="UP000011116">
    <property type="component" value="Chromosome 3H"/>
</dbReference>
<dbReference type="Pfam" id="PF02984">
    <property type="entry name" value="Cyclin_C"/>
    <property type="match status" value="1"/>
</dbReference>
<protein>
    <recommendedName>
        <fullName evidence="11">Cyclin N-terminal domain-containing protein</fullName>
    </recommendedName>
</protein>
<evidence type="ECO:0000259" key="8">
    <source>
        <dbReference type="SMART" id="SM01332"/>
    </source>
</evidence>
<dbReference type="InterPro" id="IPR039361">
    <property type="entry name" value="Cyclin"/>
</dbReference>
<organism evidence="9 10">
    <name type="scientific">Hordeum vulgare subsp. vulgare</name>
    <name type="common">Domesticated barley</name>
    <dbReference type="NCBI Taxonomy" id="112509"/>
    <lineage>
        <taxon>Eukaryota</taxon>
        <taxon>Viridiplantae</taxon>
        <taxon>Streptophyta</taxon>
        <taxon>Embryophyta</taxon>
        <taxon>Tracheophyta</taxon>
        <taxon>Spermatophyta</taxon>
        <taxon>Magnoliopsida</taxon>
        <taxon>Liliopsida</taxon>
        <taxon>Poales</taxon>
        <taxon>Poaceae</taxon>
        <taxon>BOP clade</taxon>
        <taxon>Pooideae</taxon>
        <taxon>Triticodae</taxon>
        <taxon>Triticeae</taxon>
        <taxon>Hordeinae</taxon>
        <taxon>Hordeum</taxon>
    </lineage>
</organism>
<evidence type="ECO:0000256" key="2">
    <source>
        <dbReference type="ARBA" id="ARBA00022618"/>
    </source>
</evidence>
<dbReference type="SUPFAM" id="SSF47954">
    <property type="entry name" value="Cyclin-like"/>
    <property type="match status" value="2"/>
</dbReference>
<evidence type="ECO:0000313" key="10">
    <source>
        <dbReference type="Proteomes" id="UP000011116"/>
    </source>
</evidence>
<dbReference type="GeneID" id="123444639"/>
<dbReference type="GO" id="GO:0016538">
    <property type="term" value="F:cyclin-dependent protein serine/threonine kinase regulator activity"/>
    <property type="evidence" value="ECO:0000318"/>
    <property type="project" value="GO_Central"/>
</dbReference>
<dbReference type="InterPro" id="IPR013763">
    <property type="entry name" value="Cyclin-like_dom"/>
</dbReference>
<reference evidence="10" key="1">
    <citation type="journal article" date="2012" name="Nature">
        <title>A physical, genetic and functional sequence assembly of the barley genome.</title>
        <authorList>
            <consortium name="The International Barley Genome Sequencing Consortium"/>
            <person name="Mayer K.F."/>
            <person name="Waugh R."/>
            <person name="Brown J.W."/>
            <person name="Schulman A."/>
            <person name="Langridge P."/>
            <person name="Platzer M."/>
            <person name="Fincher G.B."/>
            <person name="Muehlbauer G.J."/>
            <person name="Sato K."/>
            <person name="Close T.J."/>
            <person name="Wise R.P."/>
            <person name="Stein N."/>
        </authorList>
    </citation>
    <scope>NUCLEOTIDE SEQUENCE [LARGE SCALE GENOMIC DNA]</scope>
    <source>
        <strain evidence="10">cv. Morex</strain>
    </source>
</reference>
<dbReference type="Pfam" id="PF00134">
    <property type="entry name" value="Cyclin_N"/>
    <property type="match status" value="1"/>
</dbReference>
<dbReference type="GO" id="GO:0005737">
    <property type="term" value="C:cytoplasm"/>
    <property type="evidence" value="ECO:0000318"/>
    <property type="project" value="GO_Central"/>
</dbReference>
<evidence type="ECO:0008006" key="11">
    <source>
        <dbReference type="Google" id="ProtNLM"/>
    </source>
</evidence>
<evidence type="ECO:0000259" key="7">
    <source>
        <dbReference type="SMART" id="SM00385"/>
    </source>
</evidence>
<keyword evidence="4" id="KW-0131">Cell cycle</keyword>
<feature type="region of interest" description="Disordered" evidence="6">
    <location>
        <begin position="1"/>
        <end position="47"/>
    </location>
</feature>
<evidence type="ECO:0000313" key="9">
    <source>
        <dbReference type="EnsemblPlants" id="HORVU.MOREX.r3.3HG0295540.1"/>
    </source>
</evidence>
<dbReference type="PANTHER" id="PTHR10177">
    <property type="entry name" value="CYCLINS"/>
    <property type="match status" value="1"/>
</dbReference>
<dbReference type="PIRSF" id="PIRSF001771">
    <property type="entry name" value="Cyclin_A_B_D_E"/>
    <property type="match status" value="1"/>
</dbReference>
<keyword evidence="10" id="KW-1185">Reference proteome</keyword>
<dbReference type="CDD" id="cd20567">
    <property type="entry name" value="CYCLIN_AtCycB-like_rpt1"/>
    <property type="match status" value="1"/>
</dbReference>
<feature type="domain" description="Cyclin-like" evidence="7">
    <location>
        <begin position="329"/>
        <end position="417"/>
    </location>
</feature>
<dbReference type="FunFam" id="1.10.472.10:FF:000032">
    <property type="entry name" value="G2/mitotic-specific cyclin-1"/>
    <property type="match status" value="1"/>
</dbReference>
<evidence type="ECO:0000256" key="3">
    <source>
        <dbReference type="ARBA" id="ARBA00023127"/>
    </source>
</evidence>
<dbReference type="SMART" id="SM01332">
    <property type="entry name" value="Cyclin_C"/>
    <property type="match status" value="1"/>
</dbReference>
<evidence type="ECO:0000256" key="4">
    <source>
        <dbReference type="ARBA" id="ARBA00023306"/>
    </source>
</evidence>
<reference evidence="9" key="2">
    <citation type="submission" date="2020-10" db="EMBL/GenBank/DDBJ databases">
        <authorList>
            <person name="Scholz U."/>
            <person name="Mascher M."/>
            <person name="Fiebig A."/>
        </authorList>
    </citation>
    <scope>NUCLEOTIDE SEQUENCE [LARGE SCALE GENOMIC DNA]</scope>
    <source>
        <strain evidence="9">cv. Morex</strain>
    </source>
</reference>
<dbReference type="GO" id="GO:0000082">
    <property type="term" value="P:G1/S transition of mitotic cell cycle"/>
    <property type="evidence" value="ECO:0000318"/>
    <property type="project" value="GO_Central"/>
</dbReference>
<reference evidence="9" key="3">
    <citation type="submission" date="2022-01" db="UniProtKB">
        <authorList>
            <consortium name="EnsemblPlants"/>
        </authorList>
    </citation>
    <scope>IDENTIFICATION</scope>
    <source>
        <strain evidence="9">subsp. vulgare</strain>
    </source>
</reference>
<dbReference type="InterPro" id="IPR004367">
    <property type="entry name" value="Cyclin_C-dom"/>
</dbReference>
<keyword evidence="2" id="KW-0132">Cell division</keyword>
<feature type="domain" description="Cyclin-like" evidence="7">
    <location>
        <begin position="232"/>
        <end position="316"/>
    </location>
</feature>
<dbReference type="Gene3D" id="1.10.472.10">
    <property type="entry name" value="Cyclin-like"/>
    <property type="match status" value="2"/>
</dbReference>
<accession>A0A8I6WU52</accession>
<name>A0A8I6WU52_HORVV</name>
<dbReference type="Gramene" id="HORVU.MOREX.r3.3HG0295540.1">
    <property type="protein sequence ID" value="HORVU.MOREX.r3.3HG0295540.1"/>
    <property type="gene ID" value="HORVU.MOREX.r3.3HG0295540"/>
</dbReference>